<dbReference type="OrthoDB" id="6759524at2759"/>
<evidence type="ECO:0000313" key="3">
    <source>
        <dbReference type="Proteomes" id="UP000499080"/>
    </source>
</evidence>
<evidence type="ECO:0000313" key="2">
    <source>
        <dbReference type="EMBL" id="GBM10947.1"/>
    </source>
</evidence>
<evidence type="ECO:0000256" key="1">
    <source>
        <dbReference type="SAM" id="MobiDB-lite"/>
    </source>
</evidence>
<feature type="region of interest" description="Disordered" evidence="1">
    <location>
        <begin position="15"/>
        <end position="34"/>
    </location>
</feature>
<organism evidence="2 3">
    <name type="scientific">Araneus ventricosus</name>
    <name type="common">Orbweaver spider</name>
    <name type="synonym">Epeira ventricosa</name>
    <dbReference type="NCBI Taxonomy" id="182803"/>
    <lineage>
        <taxon>Eukaryota</taxon>
        <taxon>Metazoa</taxon>
        <taxon>Ecdysozoa</taxon>
        <taxon>Arthropoda</taxon>
        <taxon>Chelicerata</taxon>
        <taxon>Arachnida</taxon>
        <taxon>Araneae</taxon>
        <taxon>Araneomorphae</taxon>
        <taxon>Entelegynae</taxon>
        <taxon>Araneoidea</taxon>
        <taxon>Araneidae</taxon>
        <taxon>Araneus</taxon>
    </lineage>
</organism>
<accession>A0A4Y2D4C1</accession>
<reference evidence="2 3" key="1">
    <citation type="journal article" date="2019" name="Sci. Rep.">
        <title>Orb-weaving spider Araneus ventricosus genome elucidates the spidroin gene catalogue.</title>
        <authorList>
            <person name="Kono N."/>
            <person name="Nakamura H."/>
            <person name="Ohtoshi R."/>
            <person name="Moran D.A.P."/>
            <person name="Shinohara A."/>
            <person name="Yoshida Y."/>
            <person name="Fujiwara M."/>
            <person name="Mori M."/>
            <person name="Tomita M."/>
            <person name="Arakawa K."/>
        </authorList>
    </citation>
    <scope>NUCLEOTIDE SEQUENCE [LARGE SCALE GENOMIC DNA]</scope>
</reference>
<name>A0A4Y2D4C1_ARAVE</name>
<keyword evidence="3" id="KW-1185">Reference proteome</keyword>
<sequence>MLCLYYFCKKYETTGSIGNQRGRDRKPKTSAREDSMNIRIPQEKNVKRDSERLEIECVSSNSFPYNQKPTVDRLYPKKKTIRHNTSANKTW</sequence>
<dbReference type="AlphaFoldDB" id="A0A4Y2D4C1"/>
<dbReference type="Proteomes" id="UP000499080">
    <property type="component" value="Unassembled WGS sequence"/>
</dbReference>
<gene>
    <name evidence="2" type="ORF">AVEN_171432_1</name>
</gene>
<proteinExistence type="predicted"/>
<protein>
    <submittedName>
        <fullName evidence="2">Uncharacterized protein</fullName>
    </submittedName>
</protein>
<comment type="caution">
    <text evidence="2">The sequence shown here is derived from an EMBL/GenBank/DDBJ whole genome shotgun (WGS) entry which is preliminary data.</text>
</comment>
<dbReference type="EMBL" id="BGPR01000292">
    <property type="protein sequence ID" value="GBM10947.1"/>
    <property type="molecule type" value="Genomic_DNA"/>
</dbReference>